<dbReference type="InterPro" id="IPR010235">
    <property type="entry name" value="HepT"/>
</dbReference>
<dbReference type="Pfam" id="PF08780">
    <property type="entry name" value="NTase_sub_bind"/>
    <property type="match status" value="1"/>
</dbReference>
<dbReference type="EMBL" id="CP056775">
    <property type="protein sequence ID" value="QRQ99510.1"/>
    <property type="molecule type" value="Genomic_DNA"/>
</dbReference>
<sequence>MSEQDIRWEQRFENYKKALKKLGAALQLDAERSLSELERQGVIQAFEYTHELAWKVMQDFFIYQGNTEIRGLRNATRQAFSVNLISDGNNWMEMIKKRKLTSHTYNEEISEEIYTNIVGQFYPLFVTFQETMEHIRARNEWCTDYQKKQ</sequence>
<dbReference type="RefSeq" id="WP_204660272.1">
    <property type="nucleotide sequence ID" value="NZ_CP056775.1"/>
</dbReference>
<protein>
    <submittedName>
        <fullName evidence="1">Nucleotidyltransferase substrate binding protein</fullName>
    </submittedName>
</protein>
<evidence type="ECO:0000313" key="1">
    <source>
        <dbReference type="EMBL" id="QRQ99510.1"/>
    </source>
</evidence>
<organism evidence="1 2">
    <name type="scientific">Dyadobacter sandarakinus</name>
    <dbReference type="NCBI Taxonomy" id="2747268"/>
    <lineage>
        <taxon>Bacteria</taxon>
        <taxon>Pseudomonadati</taxon>
        <taxon>Bacteroidota</taxon>
        <taxon>Cytophagia</taxon>
        <taxon>Cytophagales</taxon>
        <taxon>Spirosomataceae</taxon>
        <taxon>Dyadobacter</taxon>
    </lineage>
</organism>
<gene>
    <name evidence="1" type="ORF">HWI92_00575</name>
</gene>
<accession>A0ABX7I3A3</accession>
<evidence type="ECO:0000313" key="2">
    <source>
        <dbReference type="Proteomes" id="UP000612680"/>
    </source>
</evidence>
<dbReference type="SUPFAM" id="SSF81593">
    <property type="entry name" value="Nucleotidyltransferase substrate binding subunit/domain"/>
    <property type="match status" value="1"/>
</dbReference>
<dbReference type="Proteomes" id="UP000612680">
    <property type="component" value="Chromosome"/>
</dbReference>
<reference evidence="1 2" key="1">
    <citation type="submission" date="2020-06" db="EMBL/GenBank/DDBJ databases">
        <title>Dyadobacter sandarakinus sp. nov., isolated from the soil of the Arctic Yellow River Station.</title>
        <authorList>
            <person name="Zhang Y."/>
            <person name="Peng F."/>
        </authorList>
    </citation>
    <scope>NUCLEOTIDE SEQUENCE [LARGE SCALE GENOMIC DNA]</scope>
    <source>
        <strain evidence="1 2">Q3-56</strain>
    </source>
</reference>
<proteinExistence type="predicted"/>
<name>A0ABX7I3A3_9BACT</name>
<dbReference type="NCBIfam" id="TIGR01987">
    <property type="entry name" value="HI0074"/>
    <property type="match status" value="1"/>
</dbReference>
<keyword evidence="2" id="KW-1185">Reference proteome</keyword>
<dbReference type="Gene3D" id="1.20.120.330">
    <property type="entry name" value="Nucleotidyltransferases domain 2"/>
    <property type="match status" value="1"/>
</dbReference>